<accession>A0A0C2Y8A7</accession>
<evidence type="ECO:0000313" key="2">
    <source>
        <dbReference type="EMBL" id="KIM46073.1"/>
    </source>
</evidence>
<evidence type="ECO:0000313" key="3">
    <source>
        <dbReference type="Proteomes" id="UP000053424"/>
    </source>
</evidence>
<proteinExistence type="predicted"/>
<reference evidence="3" key="2">
    <citation type="submission" date="2015-01" db="EMBL/GenBank/DDBJ databases">
        <title>Evolutionary Origins and Diversification of the Mycorrhizal Mutualists.</title>
        <authorList>
            <consortium name="DOE Joint Genome Institute"/>
            <consortium name="Mycorrhizal Genomics Consortium"/>
            <person name="Kohler A."/>
            <person name="Kuo A."/>
            <person name="Nagy L.G."/>
            <person name="Floudas D."/>
            <person name="Copeland A."/>
            <person name="Barry K.W."/>
            <person name="Cichocki N."/>
            <person name="Veneault-Fourrey C."/>
            <person name="LaButti K."/>
            <person name="Lindquist E.A."/>
            <person name="Lipzen A."/>
            <person name="Lundell T."/>
            <person name="Morin E."/>
            <person name="Murat C."/>
            <person name="Riley R."/>
            <person name="Ohm R."/>
            <person name="Sun H."/>
            <person name="Tunlid A."/>
            <person name="Henrissat B."/>
            <person name="Grigoriev I.V."/>
            <person name="Hibbett D.S."/>
            <person name="Martin F."/>
        </authorList>
    </citation>
    <scope>NUCLEOTIDE SEQUENCE [LARGE SCALE GENOMIC DNA]</scope>
    <source>
        <strain evidence="3">h7</strain>
    </source>
</reference>
<dbReference type="AlphaFoldDB" id="A0A0C2Y8A7"/>
<reference evidence="2 3" key="1">
    <citation type="submission" date="2014-04" db="EMBL/GenBank/DDBJ databases">
        <authorList>
            <consortium name="DOE Joint Genome Institute"/>
            <person name="Kuo A."/>
            <person name="Gay G."/>
            <person name="Dore J."/>
            <person name="Kohler A."/>
            <person name="Nagy L.G."/>
            <person name="Floudas D."/>
            <person name="Copeland A."/>
            <person name="Barry K.W."/>
            <person name="Cichocki N."/>
            <person name="Veneault-Fourrey C."/>
            <person name="LaButti K."/>
            <person name="Lindquist E.A."/>
            <person name="Lipzen A."/>
            <person name="Lundell T."/>
            <person name="Morin E."/>
            <person name="Murat C."/>
            <person name="Sun H."/>
            <person name="Tunlid A."/>
            <person name="Henrissat B."/>
            <person name="Grigoriev I.V."/>
            <person name="Hibbett D.S."/>
            <person name="Martin F."/>
            <person name="Nordberg H.P."/>
            <person name="Cantor M.N."/>
            <person name="Hua S.X."/>
        </authorList>
    </citation>
    <scope>NUCLEOTIDE SEQUENCE [LARGE SCALE GENOMIC DNA]</scope>
    <source>
        <strain evidence="3">h7</strain>
    </source>
</reference>
<dbReference type="Proteomes" id="UP000053424">
    <property type="component" value="Unassembled WGS sequence"/>
</dbReference>
<dbReference type="OrthoDB" id="3152032at2759"/>
<feature type="compositionally biased region" description="Low complexity" evidence="1">
    <location>
        <begin position="48"/>
        <end position="64"/>
    </location>
</feature>
<keyword evidence="3" id="KW-1185">Reference proteome</keyword>
<evidence type="ECO:0000256" key="1">
    <source>
        <dbReference type="SAM" id="MobiDB-lite"/>
    </source>
</evidence>
<feature type="region of interest" description="Disordered" evidence="1">
    <location>
        <begin position="43"/>
        <end position="69"/>
    </location>
</feature>
<dbReference type="EMBL" id="KN831771">
    <property type="protein sequence ID" value="KIM46073.1"/>
    <property type="molecule type" value="Genomic_DNA"/>
</dbReference>
<organism evidence="2 3">
    <name type="scientific">Hebeloma cylindrosporum</name>
    <dbReference type="NCBI Taxonomy" id="76867"/>
    <lineage>
        <taxon>Eukaryota</taxon>
        <taxon>Fungi</taxon>
        <taxon>Dikarya</taxon>
        <taxon>Basidiomycota</taxon>
        <taxon>Agaricomycotina</taxon>
        <taxon>Agaricomycetes</taxon>
        <taxon>Agaricomycetidae</taxon>
        <taxon>Agaricales</taxon>
        <taxon>Agaricineae</taxon>
        <taxon>Hymenogastraceae</taxon>
        <taxon>Hebeloma</taxon>
    </lineage>
</organism>
<dbReference type="HOGENOM" id="CLU_2250479_0_0_1"/>
<name>A0A0C2Y8A7_HEBCY</name>
<sequence length="104" mass="11442">MSYYPTASSVSSSFNLFIPSSTASPRETHEMYQEFGFVLRPSNKQTVTSTGSKSSTLTSSTKSRSSLRKWLGTSDSDERLGHCICRVLTIVIVLAHPMSPLLHV</sequence>
<protein>
    <submittedName>
        <fullName evidence="2">Uncharacterized protein</fullName>
    </submittedName>
</protein>
<gene>
    <name evidence="2" type="ORF">M413DRAFT_23859</name>
</gene>